<dbReference type="InterPro" id="IPR029025">
    <property type="entry name" value="T3SS_substrate_exporter_C"/>
</dbReference>
<dbReference type="EMBL" id="CP017641">
    <property type="protein sequence ID" value="APZ94127.1"/>
    <property type="molecule type" value="Genomic_DNA"/>
</dbReference>
<keyword evidence="5" id="KW-1003">Cell membrane</keyword>
<evidence type="ECO:0000313" key="16">
    <source>
        <dbReference type="Proteomes" id="UP000187735"/>
    </source>
</evidence>
<dbReference type="OrthoDB" id="9807950at2"/>
<dbReference type="STRING" id="1891926.Fuma_03750"/>
<evidence type="ECO:0000256" key="12">
    <source>
        <dbReference type="ARBA" id="ARBA00025078"/>
    </source>
</evidence>
<dbReference type="KEGG" id="fmr:Fuma_03750"/>
<comment type="subcellular location">
    <subcellularLocation>
        <location evidence="1">Cell membrane</location>
        <topology evidence="1">Multi-pass membrane protein</topology>
    </subcellularLocation>
</comment>
<sequence>MAENANEGTEAPTQRRREEARKDGQVVSSPDVAATFAVLAGCMFMMWSGGMLAQRLMQAFRTWFRDAPSGDWTNMHTQLGARWLSVELLSNCGALVALLMGVGLVIGFAQVGFLISWKPMELDIQKLSPIKGWQRLFSIDSAIKGGLGIAKVFLLLLVSCAIIWFRRGELSSTNFGSVGSLFSFAWDLGLTICLTLAMMSFSLAAVDYITRWLRQEHKLKMTHQEIKQEQKNELGDPTIKAAVRRKQREALKNQSVADVPDATVILTNPTHYAVALKYEAGKMTAPKLVAKGAGSFAFNIIEIAKENRVPVIQRPPLTRAIFRSVKVGQEIPEQFFRAVAEILGQVYRAKRRS</sequence>
<dbReference type="Pfam" id="PF01312">
    <property type="entry name" value="Bac_export_2"/>
    <property type="match status" value="1"/>
</dbReference>
<comment type="similarity">
    <text evidence="2">Belongs to the type III secretion exporter family.</text>
</comment>
<keyword evidence="7" id="KW-1005">Bacterial flagellum biogenesis</keyword>
<dbReference type="PANTHER" id="PTHR30531">
    <property type="entry name" value="FLAGELLAR BIOSYNTHETIC PROTEIN FLHB"/>
    <property type="match status" value="1"/>
</dbReference>
<evidence type="ECO:0000256" key="5">
    <source>
        <dbReference type="ARBA" id="ARBA00022475"/>
    </source>
</evidence>
<dbReference type="AlphaFoldDB" id="A0A1P8WJB8"/>
<evidence type="ECO:0000256" key="13">
    <source>
        <dbReference type="SAM" id="MobiDB-lite"/>
    </source>
</evidence>
<gene>
    <name evidence="15" type="primary">flhB</name>
    <name evidence="15" type="ORF">Fuma_03750</name>
</gene>
<evidence type="ECO:0000256" key="9">
    <source>
        <dbReference type="ARBA" id="ARBA00022989"/>
    </source>
</evidence>
<organism evidence="15 16">
    <name type="scientific">Fuerstiella marisgermanici</name>
    <dbReference type="NCBI Taxonomy" id="1891926"/>
    <lineage>
        <taxon>Bacteria</taxon>
        <taxon>Pseudomonadati</taxon>
        <taxon>Planctomycetota</taxon>
        <taxon>Planctomycetia</taxon>
        <taxon>Planctomycetales</taxon>
        <taxon>Planctomycetaceae</taxon>
        <taxon>Fuerstiella</taxon>
    </lineage>
</organism>
<accession>A0A1P8WJB8</accession>
<keyword evidence="6 14" id="KW-0812">Transmembrane</keyword>
<feature type="transmembrane region" description="Helical" evidence="14">
    <location>
        <begin position="185"/>
        <end position="210"/>
    </location>
</feature>
<dbReference type="GO" id="GO:0009306">
    <property type="term" value="P:protein secretion"/>
    <property type="evidence" value="ECO:0007669"/>
    <property type="project" value="InterPro"/>
</dbReference>
<evidence type="ECO:0000256" key="10">
    <source>
        <dbReference type="ARBA" id="ARBA00023136"/>
    </source>
</evidence>
<keyword evidence="8" id="KW-0653">Protein transport</keyword>
<dbReference type="Proteomes" id="UP000187735">
    <property type="component" value="Chromosome"/>
</dbReference>
<feature type="transmembrane region" description="Helical" evidence="14">
    <location>
        <begin position="94"/>
        <end position="117"/>
    </location>
</feature>
<reference evidence="15 16" key="1">
    <citation type="journal article" date="2016" name="Front. Microbiol.">
        <title>Fuerstia marisgermanicae gen. nov., sp. nov., an Unusual Member of the Phylum Planctomycetes from the German Wadden Sea.</title>
        <authorList>
            <person name="Kohn T."/>
            <person name="Heuer A."/>
            <person name="Jogler M."/>
            <person name="Vollmers J."/>
            <person name="Boedeker C."/>
            <person name="Bunk B."/>
            <person name="Rast P."/>
            <person name="Borchert D."/>
            <person name="Glockner I."/>
            <person name="Freese H.M."/>
            <person name="Klenk H.P."/>
            <person name="Overmann J."/>
            <person name="Kaster A.K."/>
            <person name="Rohde M."/>
            <person name="Wiegand S."/>
            <person name="Jogler C."/>
        </authorList>
    </citation>
    <scope>NUCLEOTIDE SEQUENCE [LARGE SCALE GENOMIC DNA]</scope>
    <source>
        <strain evidence="15 16">NH11</strain>
    </source>
</reference>
<evidence type="ECO:0000256" key="7">
    <source>
        <dbReference type="ARBA" id="ARBA00022795"/>
    </source>
</evidence>
<dbReference type="GO" id="GO:0005886">
    <property type="term" value="C:plasma membrane"/>
    <property type="evidence" value="ECO:0007669"/>
    <property type="project" value="UniProtKB-SubCell"/>
</dbReference>
<feature type="compositionally biased region" description="Basic and acidic residues" evidence="13">
    <location>
        <begin position="13"/>
        <end position="24"/>
    </location>
</feature>
<protein>
    <recommendedName>
        <fullName evidence="3">Flagellar biosynthetic protein FlhB</fullName>
    </recommendedName>
</protein>
<dbReference type="GO" id="GO:0044781">
    <property type="term" value="P:bacterial-type flagellum organization"/>
    <property type="evidence" value="ECO:0007669"/>
    <property type="project" value="UniProtKB-KW"/>
</dbReference>
<keyword evidence="15" id="KW-0969">Cilium</keyword>
<dbReference type="Gene3D" id="3.40.1690.10">
    <property type="entry name" value="secretion proteins EscU"/>
    <property type="match status" value="1"/>
</dbReference>
<evidence type="ECO:0000256" key="6">
    <source>
        <dbReference type="ARBA" id="ARBA00022692"/>
    </source>
</evidence>
<dbReference type="FunFam" id="3.40.1690.10:FF:000001">
    <property type="entry name" value="Flagellar biosynthetic protein FlhB"/>
    <property type="match status" value="1"/>
</dbReference>
<dbReference type="RefSeq" id="WP_077025484.1">
    <property type="nucleotide sequence ID" value="NZ_CP017641.1"/>
</dbReference>
<proteinExistence type="inferred from homology"/>
<evidence type="ECO:0000256" key="2">
    <source>
        <dbReference type="ARBA" id="ARBA00010690"/>
    </source>
</evidence>
<dbReference type="SUPFAM" id="SSF160544">
    <property type="entry name" value="EscU C-terminal domain-like"/>
    <property type="match status" value="1"/>
</dbReference>
<feature type="transmembrane region" description="Helical" evidence="14">
    <location>
        <begin position="145"/>
        <end position="165"/>
    </location>
</feature>
<keyword evidence="9 14" id="KW-1133">Transmembrane helix</keyword>
<keyword evidence="16" id="KW-1185">Reference proteome</keyword>
<feature type="region of interest" description="Disordered" evidence="13">
    <location>
        <begin position="1"/>
        <end position="26"/>
    </location>
</feature>
<feature type="transmembrane region" description="Helical" evidence="14">
    <location>
        <begin position="26"/>
        <end position="47"/>
    </location>
</feature>
<dbReference type="PRINTS" id="PR00950">
    <property type="entry name" value="TYPE3IMSPROT"/>
</dbReference>
<keyword evidence="4" id="KW-0813">Transport</keyword>
<evidence type="ECO:0000256" key="1">
    <source>
        <dbReference type="ARBA" id="ARBA00004651"/>
    </source>
</evidence>
<keyword evidence="15" id="KW-0966">Cell projection</keyword>
<evidence type="ECO:0000256" key="14">
    <source>
        <dbReference type="SAM" id="Phobius"/>
    </source>
</evidence>
<evidence type="ECO:0000313" key="15">
    <source>
        <dbReference type="EMBL" id="APZ94127.1"/>
    </source>
</evidence>
<evidence type="ECO:0000256" key="3">
    <source>
        <dbReference type="ARBA" id="ARBA00021622"/>
    </source>
</evidence>
<comment type="function">
    <text evidence="12">Required for formation of the rod structure in the basal body of the flagellar apparatus. Together with FliI and FliH, may constitute the export apparatus of flagellin.</text>
</comment>
<name>A0A1P8WJB8_9PLAN</name>
<evidence type="ECO:0000256" key="4">
    <source>
        <dbReference type="ARBA" id="ARBA00022448"/>
    </source>
</evidence>
<evidence type="ECO:0000256" key="11">
    <source>
        <dbReference type="ARBA" id="ARBA00023225"/>
    </source>
</evidence>
<dbReference type="PANTHER" id="PTHR30531:SF12">
    <property type="entry name" value="FLAGELLAR BIOSYNTHETIC PROTEIN FLHB"/>
    <property type="match status" value="1"/>
</dbReference>
<keyword evidence="10 14" id="KW-0472">Membrane</keyword>
<evidence type="ECO:0000256" key="8">
    <source>
        <dbReference type="ARBA" id="ARBA00022927"/>
    </source>
</evidence>
<keyword evidence="11" id="KW-1006">Bacterial flagellum protein export</keyword>
<dbReference type="InterPro" id="IPR006135">
    <property type="entry name" value="T3SS_substrate_exporter"/>
</dbReference>
<keyword evidence="15" id="KW-0282">Flagellum</keyword>